<name>A0AA88A4E2_FICCA</name>
<comment type="caution">
    <text evidence="2">The sequence shown here is derived from an EMBL/GenBank/DDBJ whole genome shotgun (WGS) entry which is preliminary data.</text>
</comment>
<dbReference type="Pfam" id="PF04970">
    <property type="entry name" value="LRAT"/>
    <property type="match status" value="1"/>
</dbReference>
<accession>A0AA88A4E2</accession>
<evidence type="ECO:0000313" key="3">
    <source>
        <dbReference type="Proteomes" id="UP001187192"/>
    </source>
</evidence>
<sequence length="222" mass="24809">MGLLSNRVDRRMLKPGDHLYCHRNLHSYSHHGIYVEENRVIHFTRTEEKSSGQSSRRCEICGYQRSEQRGVVKSCIDCFAEGHKLYRFEYNVSAAHFCAKRSGTCSTRSSGAPDVIVERATRMLAEGRGGFGDYDLFENNCESFAVYCATGEAASGQALSLKSKVKIVQENLTGKPLSLENIASTFVEAAFAYKIDAIQQNNNLISSSSEKDQDDKKNDQVN</sequence>
<evidence type="ECO:0000313" key="2">
    <source>
        <dbReference type="EMBL" id="GMN44242.1"/>
    </source>
</evidence>
<protein>
    <recommendedName>
        <fullName evidence="1">LRAT domain-containing protein</fullName>
    </recommendedName>
</protein>
<dbReference type="AlphaFoldDB" id="A0AA88A4E2"/>
<dbReference type="PANTHER" id="PTHR46137">
    <property type="entry name" value="OS05G0310600 PROTEIN"/>
    <property type="match status" value="1"/>
</dbReference>
<proteinExistence type="predicted"/>
<organism evidence="2 3">
    <name type="scientific">Ficus carica</name>
    <name type="common">Common fig</name>
    <dbReference type="NCBI Taxonomy" id="3494"/>
    <lineage>
        <taxon>Eukaryota</taxon>
        <taxon>Viridiplantae</taxon>
        <taxon>Streptophyta</taxon>
        <taxon>Embryophyta</taxon>
        <taxon>Tracheophyta</taxon>
        <taxon>Spermatophyta</taxon>
        <taxon>Magnoliopsida</taxon>
        <taxon>eudicotyledons</taxon>
        <taxon>Gunneridae</taxon>
        <taxon>Pentapetalae</taxon>
        <taxon>rosids</taxon>
        <taxon>fabids</taxon>
        <taxon>Rosales</taxon>
        <taxon>Moraceae</taxon>
        <taxon>Ficeae</taxon>
        <taxon>Ficus</taxon>
    </lineage>
</organism>
<dbReference type="EMBL" id="BTGU01000018">
    <property type="protein sequence ID" value="GMN44242.1"/>
    <property type="molecule type" value="Genomic_DNA"/>
</dbReference>
<gene>
    <name evidence="2" type="ORF">TIFTF001_013443</name>
</gene>
<dbReference type="Gene3D" id="3.90.1720.10">
    <property type="entry name" value="endopeptidase domain like (from Nostoc punctiforme)"/>
    <property type="match status" value="1"/>
</dbReference>
<dbReference type="InterPro" id="IPR007053">
    <property type="entry name" value="LRAT_dom"/>
</dbReference>
<evidence type="ECO:0000259" key="1">
    <source>
        <dbReference type="PROSITE" id="PS51934"/>
    </source>
</evidence>
<dbReference type="PROSITE" id="PS51934">
    <property type="entry name" value="LRAT"/>
    <property type="match status" value="1"/>
</dbReference>
<feature type="domain" description="LRAT" evidence="1">
    <location>
        <begin position="20"/>
        <end position="157"/>
    </location>
</feature>
<keyword evidence="3" id="KW-1185">Reference proteome</keyword>
<dbReference type="Proteomes" id="UP001187192">
    <property type="component" value="Unassembled WGS sequence"/>
</dbReference>
<dbReference type="PANTHER" id="PTHR46137:SF4">
    <property type="entry name" value="PROTEIN LEAD-SENSITIVE 1"/>
    <property type="match status" value="1"/>
</dbReference>
<reference evidence="2" key="1">
    <citation type="submission" date="2023-07" db="EMBL/GenBank/DDBJ databases">
        <title>draft genome sequence of fig (Ficus carica).</title>
        <authorList>
            <person name="Takahashi T."/>
            <person name="Nishimura K."/>
        </authorList>
    </citation>
    <scope>NUCLEOTIDE SEQUENCE</scope>
</reference>